<dbReference type="GeneID" id="57277106"/>
<evidence type="ECO:0000259" key="4">
    <source>
        <dbReference type="Pfam" id="PF25888"/>
    </source>
</evidence>
<feature type="region of interest" description="Disordered" evidence="2">
    <location>
        <begin position="271"/>
        <end position="306"/>
    </location>
</feature>
<keyword evidence="5" id="KW-0067">ATP-binding</keyword>
<protein>
    <submittedName>
        <fullName evidence="5">Helicase loader DnaB</fullName>
    </submittedName>
</protein>
<keyword evidence="5" id="KW-0547">Nucleotide-binding</keyword>
<dbReference type="GO" id="GO:0004386">
    <property type="term" value="F:helicase activity"/>
    <property type="evidence" value="ECO:0007669"/>
    <property type="project" value="UniProtKB-KW"/>
</dbReference>
<dbReference type="Proteomes" id="UP000076244">
    <property type="component" value="Chromosome"/>
</dbReference>
<dbReference type="InterPro" id="IPR006343">
    <property type="entry name" value="DnaB/C_C"/>
</dbReference>
<dbReference type="RefSeq" id="WP_046871230.1">
    <property type="nucleotide sequence ID" value="NZ_BAAAXI010000019.1"/>
</dbReference>
<evidence type="ECO:0000313" key="5">
    <source>
        <dbReference type="EMBL" id="AMV62295.1"/>
    </source>
</evidence>
<keyword evidence="5" id="KW-0378">Hydrolase</keyword>
<dbReference type="Pfam" id="PF07261">
    <property type="entry name" value="DnaB_2"/>
    <property type="match status" value="1"/>
</dbReference>
<accession>A0A0R2HML2</accession>
<reference evidence="7 8" key="1">
    <citation type="journal article" date="2016" name="PLoS ONE">
        <title>The Identification of Novel Diagnostic Marker Genes for the Detection of Beer Spoiling Pediococcus damnosus Strains Using the BlAst Diagnostic Gene findEr.</title>
        <authorList>
            <person name="Behr J."/>
            <person name="Geissler A.J."/>
            <person name="Schmid J."/>
            <person name="Zehe A."/>
            <person name="Vogel R.F."/>
        </authorList>
    </citation>
    <scope>NUCLEOTIDE SEQUENCE [LARGE SCALE GENOMIC DNA]</scope>
    <source>
        <strain evidence="5 8">TMW 2.1533</strain>
        <strain evidence="6 7">TMW 2.1535</strain>
    </source>
</reference>
<dbReference type="Proteomes" id="UP000076405">
    <property type="component" value="Chromosome"/>
</dbReference>
<feature type="domain" description="Replicative helicase loading/DNA remodeling protein DnaB N-terminal winged helix" evidence="4">
    <location>
        <begin position="9"/>
        <end position="271"/>
    </location>
</feature>
<evidence type="ECO:0000256" key="1">
    <source>
        <dbReference type="ARBA" id="ARBA00093462"/>
    </source>
</evidence>
<dbReference type="Pfam" id="PF25888">
    <property type="entry name" value="WHD_DnaB"/>
    <property type="match status" value="1"/>
</dbReference>
<feature type="domain" description="DnaB/C C-terminal" evidence="3">
    <location>
        <begin position="334"/>
        <end position="401"/>
    </location>
</feature>
<dbReference type="EMBL" id="CP012275">
    <property type="protein sequence ID" value="AMV62295.1"/>
    <property type="molecule type" value="Genomic_DNA"/>
</dbReference>
<evidence type="ECO:0000259" key="3">
    <source>
        <dbReference type="Pfam" id="PF07261"/>
    </source>
</evidence>
<dbReference type="InterPro" id="IPR058660">
    <property type="entry name" value="WHD_DnaB"/>
</dbReference>
<evidence type="ECO:0000313" key="7">
    <source>
        <dbReference type="Proteomes" id="UP000076244"/>
    </source>
</evidence>
<feature type="compositionally biased region" description="Basic and acidic residues" evidence="2">
    <location>
        <begin position="294"/>
        <end position="306"/>
    </location>
</feature>
<dbReference type="KEGG" id="pdm:ADU72_1925"/>
<feature type="compositionally biased region" description="Basic and acidic residues" evidence="2">
    <location>
        <begin position="445"/>
        <end position="467"/>
    </location>
</feature>
<dbReference type="OrthoDB" id="2082007at2"/>
<evidence type="ECO:0000256" key="2">
    <source>
        <dbReference type="SAM" id="MobiDB-lite"/>
    </source>
</evidence>
<dbReference type="AlphaFoldDB" id="A0A0R2HML2"/>
<feature type="compositionally biased region" description="Polar residues" evidence="2">
    <location>
        <begin position="271"/>
        <end position="292"/>
    </location>
</feature>
<keyword evidence="5" id="KW-0347">Helicase</keyword>
<proteinExistence type="inferred from homology"/>
<name>A0A0R2HML2_9LACO</name>
<feature type="region of interest" description="Disordered" evidence="2">
    <location>
        <begin position="433"/>
        <end position="467"/>
    </location>
</feature>
<evidence type="ECO:0000313" key="8">
    <source>
        <dbReference type="Proteomes" id="UP000076405"/>
    </source>
</evidence>
<organism evidence="5 8">
    <name type="scientific">Pediococcus damnosus</name>
    <dbReference type="NCBI Taxonomy" id="51663"/>
    <lineage>
        <taxon>Bacteria</taxon>
        <taxon>Bacillati</taxon>
        <taxon>Bacillota</taxon>
        <taxon>Bacilli</taxon>
        <taxon>Lactobacillales</taxon>
        <taxon>Lactobacillaceae</taxon>
        <taxon>Pediococcus</taxon>
    </lineage>
</organism>
<gene>
    <name evidence="5" type="ORF">ADU70_0797</name>
    <name evidence="6" type="ORF">ADU72_1925</name>
</gene>
<comment type="similarity">
    <text evidence="1">Belongs to the DnaB/DnaD family.</text>
</comment>
<evidence type="ECO:0000313" key="6">
    <source>
        <dbReference type="EMBL" id="AMV67846.1"/>
    </source>
</evidence>
<keyword evidence="7" id="KW-1185">Reference proteome</keyword>
<dbReference type="EMBL" id="CP012288">
    <property type="protein sequence ID" value="AMV67846.1"/>
    <property type="molecule type" value="Genomic_DNA"/>
</dbReference>
<sequence>MNEGWANLSPKDGFLVTQKNYLSDFDQKVLTFLYQPIICARAFSLFLTLWTELSPTQIRSERKSHLELLDLLNCDLPNFYLSRQKLEGIGLLKSYEGQDNLGRYFVYQLIRPVSPNVFFKDDLLSSLLLEAIGENRFKELAKQFKLPQIDTKNLKDVSTDFLTAFHISDSTIKEPDSLIRETQAEFKQASSQEDAQPISLSTDHFDFKLLKDLLSHSFTDWNSVDQAQRLILSEHLLYGIDEVEMSRQIGQATDLVTNQLKPKKLQQQISKSFTSQTAHKESYATSPASTEPKSVPEKKTSEEKLTEEDKQLIKAAKAYAPATYLENLKMAIHGGYVTYGERQILKDLIDRNLFPVSVINILISYIVIDQGATTLPSKLVDTMVNSWSRAHVATPEDAILQIKKFANEKTTARKAKTTSRKVVEKETLPDWAKSDAPAVKPTTVKKSDQELLNRRLKELRKQNKEED</sequence>